<dbReference type="InterPro" id="IPR038749">
    <property type="entry name" value="Sld5_GINS_A"/>
</dbReference>
<evidence type="ECO:0000256" key="1">
    <source>
        <dbReference type="ARBA" id="ARBA00004123"/>
    </source>
</evidence>
<feature type="domain" description="GINS subunit" evidence="7">
    <location>
        <begin position="90"/>
        <end position="167"/>
    </location>
</feature>
<keyword evidence="4 6" id="KW-0235">DNA replication</keyword>
<dbReference type="Proteomes" id="UP001642405">
    <property type="component" value="Unassembled WGS sequence"/>
</dbReference>
<dbReference type="CDD" id="cd21692">
    <property type="entry name" value="GINS_B_Sld5"/>
    <property type="match status" value="1"/>
</dbReference>
<dbReference type="SUPFAM" id="SSF158573">
    <property type="entry name" value="GINS helical bundle-like"/>
    <property type="match status" value="1"/>
</dbReference>
<evidence type="ECO:0000259" key="8">
    <source>
        <dbReference type="Pfam" id="PF16922"/>
    </source>
</evidence>
<organism evidence="9 10">
    <name type="scientific">Sporothrix curviconia</name>
    <dbReference type="NCBI Taxonomy" id="1260050"/>
    <lineage>
        <taxon>Eukaryota</taxon>
        <taxon>Fungi</taxon>
        <taxon>Dikarya</taxon>
        <taxon>Ascomycota</taxon>
        <taxon>Pezizomycotina</taxon>
        <taxon>Sordariomycetes</taxon>
        <taxon>Sordariomycetidae</taxon>
        <taxon>Ophiostomatales</taxon>
        <taxon>Ophiostomataceae</taxon>
        <taxon>Sporothrix</taxon>
    </lineage>
</organism>
<dbReference type="InterPro" id="IPR008591">
    <property type="entry name" value="GINS_Sld5"/>
</dbReference>
<keyword evidence="5 6" id="KW-0539">Nucleus</keyword>
<evidence type="ECO:0000256" key="3">
    <source>
        <dbReference type="ARBA" id="ARBA00014804"/>
    </source>
</evidence>
<dbReference type="Pfam" id="PF16922">
    <property type="entry name" value="SLD5_C"/>
    <property type="match status" value="1"/>
</dbReference>
<evidence type="ECO:0000313" key="9">
    <source>
        <dbReference type="EMBL" id="CAK7228674.1"/>
    </source>
</evidence>
<dbReference type="Gene3D" id="3.40.5.60">
    <property type="match status" value="1"/>
</dbReference>
<accession>A0ABP0CBQ3</accession>
<gene>
    <name evidence="9" type="primary">SLD5</name>
    <name evidence="9" type="ORF">SCUCBS95973_006961</name>
</gene>
<sequence>MNIDDILREVDPSLDPIAGQEIHDLQALTRAWVAERSAPELLAYVYEVFGYCGGEAGTLARPTGRVEAGWPTGLFERVNQRITRQIETVEDMTGDMDPKTNFALIVIQTELERYKYLVRSYLRSRIAKIDKHTLHYLSTPELRDRLSETELAYATRHQALLHNHYLSSFLGSFPPALQNLNDTAGNISMIDGPDLDGAVFVRLLREGAVRGHGIDVDEIVRGQDGDVLILRWSDAKPLVEAGDAELV</sequence>
<dbReference type="EMBL" id="CAWUHB010000045">
    <property type="protein sequence ID" value="CAK7228674.1"/>
    <property type="molecule type" value="Genomic_DNA"/>
</dbReference>
<keyword evidence="10" id="KW-1185">Reference proteome</keyword>
<comment type="function">
    <text evidence="6">The GINS complex plays an essential role in the initiation of DNA replication.</text>
</comment>
<comment type="caution">
    <text evidence="9">The sequence shown here is derived from an EMBL/GenBank/DDBJ whole genome shotgun (WGS) entry which is preliminary data.</text>
</comment>
<feature type="domain" description="DNA replication complex GINS protein SLD5 C-terminal" evidence="8">
    <location>
        <begin position="193"/>
        <end position="247"/>
    </location>
</feature>
<evidence type="ECO:0000313" key="10">
    <source>
        <dbReference type="Proteomes" id="UP001642405"/>
    </source>
</evidence>
<reference evidence="9 10" key="1">
    <citation type="submission" date="2024-01" db="EMBL/GenBank/DDBJ databases">
        <authorList>
            <person name="Allen C."/>
            <person name="Tagirdzhanova G."/>
        </authorList>
    </citation>
    <scope>NUCLEOTIDE SEQUENCE [LARGE SCALE GENOMIC DNA]</scope>
</reference>
<dbReference type="Pfam" id="PF05916">
    <property type="entry name" value="Sld5"/>
    <property type="match status" value="1"/>
</dbReference>
<protein>
    <recommendedName>
        <fullName evidence="3 6">DNA replication complex GINS protein SLD5</fullName>
    </recommendedName>
</protein>
<dbReference type="PANTHER" id="PTHR21206:SF0">
    <property type="entry name" value="DNA REPLICATION COMPLEX GINS PROTEIN SLD5"/>
    <property type="match status" value="1"/>
</dbReference>
<dbReference type="PANTHER" id="PTHR21206">
    <property type="entry name" value="SLD5 PROTEIN"/>
    <property type="match status" value="1"/>
</dbReference>
<dbReference type="InterPro" id="IPR036224">
    <property type="entry name" value="GINS_bundle-like_dom_sf"/>
</dbReference>
<dbReference type="CDD" id="cd11711">
    <property type="entry name" value="GINS_A_Sld5"/>
    <property type="match status" value="1"/>
</dbReference>
<name>A0ABP0CBQ3_9PEZI</name>
<evidence type="ECO:0000256" key="5">
    <source>
        <dbReference type="ARBA" id="ARBA00023242"/>
    </source>
</evidence>
<comment type="subcellular location">
    <subcellularLocation>
        <location evidence="1 6">Nucleus</location>
    </subcellularLocation>
</comment>
<dbReference type="InterPro" id="IPR031633">
    <property type="entry name" value="SLD5_C"/>
</dbReference>
<evidence type="ECO:0000259" key="7">
    <source>
        <dbReference type="Pfam" id="PF05916"/>
    </source>
</evidence>
<comment type="similarity">
    <text evidence="2 6">Belongs to the GINS4/SLD5 family.</text>
</comment>
<evidence type="ECO:0000256" key="4">
    <source>
        <dbReference type="ARBA" id="ARBA00022705"/>
    </source>
</evidence>
<dbReference type="InterPro" id="IPR021151">
    <property type="entry name" value="GINS_A"/>
</dbReference>
<evidence type="ECO:0000256" key="6">
    <source>
        <dbReference type="PIRNR" id="PIRNR007764"/>
    </source>
</evidence>
<proteinExistence type="inferred from homology"/>
<evidence type="ECO:0000256" key="2">
    <source>
        <dbReference type="ARBA" id="ARBA00008187"/>
    </source>
</evidence>
<dbReference type="Gene3D" id="1.20.58.1030">
    <property type="match status" value="1"/>
</dbReference>
<dbReference type="PIRSF" id="PIRSF007764">
    <property type="entry name" value="Sld5"/>
    <property type="match status" value="1"/>
</dbReference>